<dbReference type="RefSeq" id="WP_386438886.1">
    <property type="nucleotide sequence ID" value="NZ_JBHSBB010000053.1"/>
</dbReference>
<evidence type="ECO:0000256" key="2">
    <source>
        <dbReference type="SAM" id="Phobius"/>
    </source>
</evidence>
<feature type="transmembrane region" description="Helical" evidence="2">
    <location>
        <begin position="106"/>
        <end position="125"/>
    </location>
</feature>
<keyword evidence="2" id="KW-0472">Membrane</keyword>
<keyword evidence="2" id="KW-0812">Transmembrane</keyword>
<organism evidence="3 4">
    <name type="scientific">Streptomyces polygonati</name>
    <dbReference type="NCBI Taxonomy" id="1617087"/>
    <lineage>
        <taxon>Bacteria</taxon>
        <taxon>Bacillati</taxon>
        <taxon>Actinomycetota</taxon>
        <taxon>Actinomycetes</taxon>
        <taxon>Kitasatosporales</taxon>
        <taxon>Streptomycetaceae</taxon>
        <taxon>Streptomyces</taxon>
    </lineage>
</organism>
<accession>A0ABV8HXC1</accession>
<evidence type="ECO:0000313" key="3">
    <source>
        <dbReference type="EMBL" id="MFC4036712.1"/>
    </source>
</evidence>
<protein>
    <recommendedName>
        <fullName evidence="5">Ig-like domain-containing protein</fullName>
    </recommendedName>
</protein>
<comment type="caution">
    <text evidence="3">The sequence shown here is derived from an EMBL/GenBank/DDBJ whole genome shotgun (WGS) entry which is preliminary data.</text>
</comment>
<reference evidence="4" key="1">
    <citation type="journal article" date="2019" name="Int. J. Syst. Evol. Microbiol.">
        <title>The Global Catalogue of Microorganisms (GCM) 10K type strain sequencing project: providing services to taxonomists for standard genome sequencing and annotation.</title>
        <authorList>
            <consortium name="The Broad Institute Genomics Platform"/>
            <consortium name="The Broad Institute Genome Sequencing Center for Infectious Disease"/>
            <person name="Wu L."/>
            <person name="Ma J."/>
        </authorList>
    </citation>
    <scope>NUCLEOTIDE SEQUENCE [LARGE SCALE GENOMIC DNA]</scope>
    <source>
        <strain evidence="4">CGMCC 4.7237</strain>
    </source>
</reference>
<keyword evidence="2" id="KW-1133">Transmembrane helix</keyword>
<dbReference type="Proteomes" id="UP001595765">
    <property type="component" value="Unassembled WGS sequence"/>
</dbReference>
<feature type="compositionally biased region" description="Pro residues" evidence="1">
    <location>
        <begin position="35"/>
        <end position="51"/>
    </location>
</feature>
<gene>
    <name evidence="3" type="ORF">ACFO3J_35535</name>
</gene>
<evidence type="ECO:0008006" key="5">
    <source>
        <dbReference type="Google" id="ProtNLM"/>
    </source>
</evidence>
<feature type="region of interest" description="Disordered" evidence="1">
    <location>
        <begin position="1"/>
        <end position="76"/>
    </location>
</feature>
<feature type="compositionally biased region" description="Basic and acidic residues" evidence="1">
    <location>
        <begin position="1"/>
        <end position="17"/>
    </location>
</feature>
<name>A0ABV8HXC1_9ACTN</name>
<evidence type="ECO:0000256" key="1">
    <source>
        <dbReference type="SAM" id="MobiDB-lite"/>
    </source>
</evidence>
<keyword evidence="4" id="KW-1185">Reference proteome</keyword>
<sequence>MPNHDDPRLRFSGRSDDPAPPDEATFRLGAAGAAPAPPSGGPPTQAPPTQGPPTGGLRRFGPGVPDPDPSAGTAQTAAVWHGTVRPGEPVLPAGAGKRRRRVLRGWLLPLVVLLAVLAFLAWQRFPASVRVDGVSVRAGGAVQGCHSTARIIGTLRTSGGAGTVRYRWRRSDGTVSDELRQRVAKGHRSTDVPLLWSFDGPGSLTATATLEVLGPQQRSASTTFRYRCG</sequence>
<proteinExistence type="predicted"/>
<dbReference type="EMBL" id="JBHSBB010000053">
    <property type="protein sequence ID" value="MFC4036712.1"/>
    <property type="molecule type" value="Genomic_DNA"/>
</dbReference>
<evidence type="ECO:0000313" key="4">
    <source>
        <dbReference type="Proteomes" id="UP001595765"/>
    </source>
</evidence>